<protein>
    <submittedName>
        <fullName evidence="1">Uncharacterized protein</fullName>
    </submittedName>
</protein>
<organism evidence="1 2">
    <name type="scientific">Sphagnum jensenii</name>
    <dbReference type="NCBI Taxonomy" id="128206"/>
    <lineage>
        <taxon>Eukaryota</taxon>
        <taxon>Viridiplantae</taxon>
        <taxon>Streptophyta</taxon>
        <taxon>Embryophyta</taxon>
        <taxon>Bryophyta</taxon>
        <taxon>Sphagnophytina</taxon>
        <taxon>Sphagnopsida</taxon>
        <taxon>Sphagnales</taxon>
        <taxon>Sphagnaceae</taxon>
        <taxon>Sphagnum</taxon>
    </lineage>
</organism>
<accession>A0ABP0VTG4</accession>
<sequence>MNVLRPAERVALASSWMYCIRKDGVVVSRLLRHTLLSGLGALGSSSSGFCRPDNPILHCGGPSDLPSGSQSLHIDLAESRFRHPISSIPGRGGGTMFPLSFWKPKEEQPNTLSTTP</sequence>
<evidence type="ECO:0000313" key="1">
    <source>
        <dbReference type="EMBL" id="CAK9257221.1"/>
    </source>
</evidence>
<dbReference type="EMBL" id="OZ020105">
    <property type="protein sequence ID" value="CAK9257221.1"/>
    <property type="molecule type" value="Genomic_DNA"/>
</dbReference>
<proteinExistence type="predicted"/>
<name>A0ABP0VTG4_9BRYO</name>
<evidence type="ECO:0000313" key="2">
    <source>
        <dbReference type="Proteomes" id="UP001497444"/>
    </source>
</evidence>
<keyword evidence="2" id="KW-1185">Reference proteome</keyword>
<reference evidence="1" key="1">
    <citation type="submission" date="2024-02" db="EMBL/GenBank/DDBJ databases">
        <authorList>
            <consortium name="ELIXIR-Norway"/>
            <consortium name="Elixir Norway"/>
        </authorList>
    </citation>
    <scope>NUCLEOTIDE SEQUENCE</scope>
</reference>
<gene>
    <name evidence="1" type="ORF">CSSPJE1EN1_LOCUS2699</name>
</gene>
<dbReference type="Proteomes" id="UP001497444">
    <property type="component" value="Chromosome 10"/>
</dbReference>